<sequence>MLDVRTLDLNFYLVVTFVLLVVKIFAFVNALTHSNEEYEAAGKLTKTAWSLILGLGVVVQLLLAGPLGLLNIVFTIAAFVYLADVRPAIAGLQRR</sequence>
<feature type="transmembrane region" description="Helical" evidence="1">
    <location>
        <begin position="44"/>
        <end position="63"/>
    </location>
</feature>
<keyword evidence="1" id="KW-0812">Transmembrane</keyword>
<dbReference type="EMBL" id="CAEZYQ010000057">
    <property type="protein sequence ID" value="CAB4774180.1"/>
    <property type="molecule type" value="Genomic_DNA"/>
</dbReference>
<evidence type="ECO:0000256" key="1">
    <source>
        <dbReference type="SAM" id="Phobius"/>
    </source>
</evidence>
<proteinExistence type="predicted"/>
<protein>
    <submittedName>
        <fullName evidence="2">Unannotated protein</fullName>
    </submittedName>
</protein>
<keyword evidence="1" id="KW-0472">Membrane</keyword>
<feature type="transmembrane region" description="Helical" evidence="1">
    <location>
        <begin position="12"/>
        <end position="32"/>
    </location>
</feature>
<name>A0A6J6VQ27_9ZZZZ</name>
<reference evidence="2" key="1">
    <citation type="submission" date="2020-05" db="EMBL/GenBank/DDBJ databases">
        <authorList>
            <person name="Chiriac C."/>
            <person name="Salcher M."/>
            <person name="Ghai R."/>
            <person name="Kavagutti S V."/>
        </authorList>
    </citation>
    <scope>NUCLEOTIDE SEQUENCE</scope>
</reference>
<organism evidence="2">
    <name type="scientific">freshwater metagenome</name>
    <dbReference type="NCBI Taxonomy" id="449393"/>
    <lineage>
        <taxon>unclassified sequences</taxon>
        <taxon>metagenomes</taxon>
        <taxon>ecological metagenomes</taxon>
    </lineage>
</organism>
<dbReference type="Pfam" id="PF10724">
    <property type="entry name" value="DUF2516"/>
    <property type="match status" value="1"/>
</dbReference>
<dbReference type="InterPro" id="IPR019662">
    <property type="entry name" value="DUF2516"/>
</dbReference>
<dbReference type="AlphaFoldDB" id="A0A6J6VQ27"/>
<accession>A0A6J6VQ27</accession>
<evidence type="ECO:0000313" key="2">
    <source>
        <dbReference type="EMBL" id="CAB4774180.1"/>
    </source>
</evidence>
<gene>
    <name evidence="2" type="ORF">UFOPK2761_03571</name>
</gene>
<keyword evidence="1" id="KW-1133">Transmembrane helix</keyword>